<feature type="transmembrane region" description="Helical" evidence="6">
    <location>
        <begin position="74"/>
        <end position="101"/>
    </location>
</feature>
<dbReference type="eggNOG" id="COG1174">
    <property type="taxonomic scope" value="Bacteria"/>
</dbReference>
<protein>
    <submittedName>
        <fullName evidence="8">ABC transporter permease</fullName>
    </submittedName>
</protein>
<dbReference type="CDD" id="cd06261">
    <property type="entry name" value="TM_PBP2"/>
    <property type="match status" value="1"/>
</dbReference>
<keyword evidence="2 6" id="KW-0813">Transport</keyword>
<comment type="subcellular location">
    <subcellularLocation>
        <location evidence="6">Cell membrane</location>
        <topology evidence="6">Multi-pass membrane protein</topology>
    </subcellularLocation>
    <subcellularLocation>
        <location evidence="1">Membrane</location>
        <topology evidence="1">Multi-pass membrane protein</topology>
    </subcellularLocation>
</comment>
<dbReference type="Proteomes" id="UP000029914">
    <property type="component" value="Chromosome"/>
</dbReference>
<accession>A0A097IES0</accession>
<sequence length="220" mass="22503">MNTLTEVGRWLTDPENWTGGGGIGDRLVEHLGVSAMAVAIAFLLAFPVGVIVGHSRRGAGVVAGSVGAMRAIPSIGIITLFGLLIGIGLVAPVIALVLLAIPSLLAGTYAGIEAVDPATVDAARAVGMTERQIVTKVELPLAAPVIIGGLRSAVLQVVSTTTLAAYTADVGLGRILFTGLKSNNYVLTLSAAILVIALAVLIELILAWGNKRAARSVRKV</sequence>
<evidence type="ECO:0000256" key="3">
    <source>
        <dbReference type="ARBA" id="ARBA00022692"/>
    </source>
</evidence>
<dbReference type="GO" id="GO:0031460">
    <property type="term" value="P:glycine betaine transport"/>
    <property type="evidence" value="ECO:0007669"/>
    <property type="project" value="TreeGrafter"/>
</dbReference>
<dbReference type="InterPro" id="IPR000515">
    <property type="entry name" value="MetI-like"/>
</dbReference>
<dbReference type="HOGENOM" id="CLU_046113_7_1_11"/>
<organism evidence="8 9">
    <name type="scientific">Corynebacterium doosanense CAU 212 = DSM 45436</name>
    <dbReference type="NCBI Taxonomy" id="558173"/>
    <lineage>
        <taxon>Bacteria</taxon>
        <taxon>Bacillati</taxon>
        <taxon>Actinomycetota</taxon>
        <taxon>Actinomycetes</taxon>
        <taxon>Mycobacteriales</taxon>
        <taxon>Corynebacteriaceae</taxon>
        <taxon>Corynebacterium</taxon>
    </lineage>
</organism>
<reference evidence="8 9" key="1">
    <citation type="submission" date="2013-09" db="EMBL/GenBank/DDBJ databases">
        <title>Complete genome sequence of Corynebacterium doosanense CAU 212(T) (=DSM 45436(T)), isolated from activated sludge.</title>
        <authorList>
            <person name="Schaffert L."/>
            <person name="Albersmeier A."/>
            <person name="Kalinowski J."/>
            <person name="Ruckert C."/>
        </authorList>
    </citation>
    <scope>NUCLEOTIDE SEQUENCE [LARGE SCALE GENOMIC DNA]</scope>
    <source>
        <strain evidence="8 9">CAU 212</strain>
    </source>
</reference>
<evidence type="ECO:0000256" key="4">
    <source>
        <dbReference type="ARBA" id="ARBA00022989"/>
    </source>
</evidence>
<keyword evidence="5 6" id="KW-0472">Membrane</keyword>
<dbReference type="SUPFAM" id="SSF161098">
    <property type="entry name" value="MetI-like"/>
    <property type="match status" value="1"/>
</dbReference>
<dbReference type="GO" id="GO:0005886">
    <property type="term" value="C:plasma membrane"/>
    <property type="evidence" value="ECO:0007669"/>
    <property type="project" value="UniProtKB-SubCell"/>
</dbReference>
<dbReference type="OrthoDB" id="5244012at2"/>
<dbReference type="Pfam" id="PF00528">
    <property type="entry name" value="BPD_transp_1"/>
    <property type="match status" value="1"/>
</dbReference>
<evidence type="ECO:0000256" key="5">
    <source>
        <dbReference type="ARBA" id="ARBA00023136"/>
    </source>
</evidence>
<dbReference type="PROSITE" id="PS50928">
    <property type="entry name" value="ABC_TM1"/>
    <property type="match status" value="1"/>
</dbReference>
<evidence type="ECO:0000256" key="1">
    <source>
        <dbReference type="ARBA" id="ARBA00004141"/>
    </source>
</evidence>
<dbReference type="STRING" id="558173.CDOO_04790"/>
<evidence type="ECO:0000313" key="8">
    <source>
        <dbReference type="EMBL" id="AIT60642.1"/>
    </source>
</evidence>
<evidence type="ECO:0000256" key="2">
    <source>
        <dbReference type="ARBA" id="ARBA00022448"/>
    </source>
</evidence>
<comment type="similarity">
    <text evidence="6">Belongs to the binding-protein-dependent transport system permease family.</text>
</comment>
<dbReference type="InterPro" id="IPR035906">
    <property type="entry name" value="MetI-like_sf"/>
</dbReference>
<feature type="transmembrane region" description="Helical" evidence="6">
    <location>
        <begin position="185"/>
        <end position="209"/>
    </location>
</feature>
<gene>
    <name evidence="8" type="ORF">CDOO_04790</name>
</gene>
<keyword evidence="3 6" id="KW-0812">Transmembrane</keyword>
<dbReference type="EMBL" id="CP006764">
    <property type="protein sequence ID" value="AIT60642.1"/>
    <property type="molecule type" value="Genomic_DNA"/>
</dbReference>
<dbReference type="RefSeq" id="WP_018021836.1">
    <property type="nucleotide sequence ID" value="NZ_AQUX01000004.1"/>
</dbReference>
<dbReference type="PANTHER" id="PTHR30177">
    <property type="entry name" value="GLYCINE BETAINE/L-PROLINE TRANSPORT SYSTEM PERMEASE PROTEIN PROW"/>
    <property type="match status" value="1"/>
</dbReference>
<feature type="domain" description="ABC transmembrane type-1" evidence="7">
    <location>
        <begin position="27"/>
        <end position="206"/>
    </location>
</feature>
<evidence type="ECO:0000259" key="7">
    <source>
        <dbReference type="PROSITE" id="PS50928"/>
    </source>
</evidence>
<dbReference type="KEGG" id="cdo:CDOO_04790"/>
<keyword evidence="9" id="KW-1185">Reference proteome</keyword>
<evidence type="ECO:0000313" key="9">
    <source>
        <dbReference type="Proteomes" id="UP000029914"/>
    </source>
</evidence>
<feature type="transmembrane region" description="Helical" evidence="6">
    <location>
        <begin position="31"/>
        <end position="53"/>
    </location>
</feature>
<dbReference type="GO" id="GO:0055085">
    <property type="term" value="P:transmembrane transport"/>
    <property type="evidence" value="ECO:0007669"/>
    <property type="project" value="InterPro"/>
</dbReference>
<dbReference type="AlphaFoldDB" id="A0A097IES0"/>
<name>A0A097IES0_9CORY</name>
<dbReference type="Gene3D" id="1.10.3720.10">
    <property type="entry name" value="MetI-like"/>
    <property type="match status" value="1"/>
</dbReference>
<evidence type="ECO:0000256" key="6">
    <source>
        <dbReference type="RuleBase" id="RU363032"/>
    </source>
</evidence>
<dbReference type="PANTHER" id="PTHR30177:SF33">
    <property type="entry name" value="POSSIBLE OSMOPROTECTANT (GLYCINE BETAINE_CARNITINE_CHOLINE_L-PROLINE) TRANSPORT INTEGRAL MEMBRANE PROTEIN ABC TRANSPORTER PROZ"/>
    <property type="match status" value="1"/>
</dbReference>
<keyword evidence="4 6" id="KW-1133">Transmembrane helix</keyword>
<dbReference type="InterPro" id="IPR051204">
    <property type="entry name" value="ABC_transp_perm/SBD"/>
</dbReference>
<proteinExistence type="inferred from homology"/>